<dbReference type="EMBL" id="JAUESC010000385">
    <property type="protein sequence ID" value="KAK0578640.1"/>
    <property type="molecule type" value="Genomic_DNA"/>
</dbReference>
<sequence length="528" mass="59279">MTKLQLHSLSPSLFPRNSPKPLLVYGMEVSSSNGLTYDTEEKALKGLFDAFGSAFTLQEIAFAYCNSGRNAVLAGEFLYDKRTSTSTSSTNSSDGEAKGKELLETSYDSISQNQSHENEKFKAAKKKWRPVSGGSVSSVIGKDYFKPTQPANGSCVATKPLKLDSKELPMSAIWGEEAKPEPSKDDHLHKDMEDFLFKMLGEGFQMNKNVIREVLENCGFDMQKSMSKLLDQSAETLDERATYRGTSTEKFMNTSSNPEGVSCQRKSQQLNFGGDSNLNGGELSKQLKDRNELQKELWDALFASPENYEELPKRMMKTVRRSKPFGEVVTGPPMDFLVEHKPIVLDIQIDNDKIADDDENSKYQALRKAVVENRGIMKDYYKAAVDAFTDGDHTRASKLLEKGHFFHRKAHEADEESNLKIFETRNVETDDDNTGDDDMMLDLHDHGAKEAIRLLKCHLSSLAGIPSMKYLKVILETNDADTSKGARRRLVMKLLEKESIEWIEEGNPGTILICLEKINPKSLSFLKK</sequence>
<gene>
    <name evidence="2" type="ORF">LWI29_013619</name>
</gene>
<protein>
    <recommendedName>
        <fullName evidence="1">DUF1771 domain-containing protein</fullName>
    </recommendedName>
</protein>
<reference evidence="2" key="1">
    <citation type="journal article" date="2022" name="Plant J.">
        <title>Strategies of tolerance reflected in two North American maple genomes.</title>
        <authorList>
            <person name="McEvoy S.L."/>
            <person name="Sezen U.U."/>
            <person name="Trouern-Trend A."/>
            <person name="McMahon S.M."/>
            <person name="Schaberg P.G."/>
            <person name="Yang J."/>
            <person name="Wegrzyn J.L."/>
            <person name="Swenson N.G."/>
        </authorList>
    </citation>
    <scope>NUCLEOTIDE SEQUENCE</scope>
    <source>
        <strain evidence="2">NS2018</strain>
    </source>
</reference>
<dbReference type="InterPro" id="IPR036063">
    <property type="entry name" value="Smr_dom_sf"/>
</dbReference>
<evidence type="ECO:0000313" key="2">
    <source>
        <dbReference type="EMBL" id="KAK0578640.1"/>
    </source>
</evidence>
<evidence type="ECO:0000313" key="3">
    <source>
        <dbReference type="Proteomes" id="UP001168877"/>
    </source>
</evidence>
<evidence type="ECO:0000259" key="1">
    <source>
        <dbReference type="SMART" id="SM01162"/>
    </source>
</evidence>
<comment type="caution">
    <text evidence="2">The sequence shown here is derived from an EMBL/GenBank/DDBJ whole genome shotgun (WGS) entry which is preliminary data.</text>
</comment>
<dbReference type="Pfam" id="PF08590">
    <property type="entry name" value="DUF1771"/>
    <property type="match status" value="1"/>
</dbReference>
<proteinExistence type="predicted"/>
<reference evidence="2" key="2">
    <citation type="submission" date="2023-06" db="EMBL/GenBank/DDBJ databases">
        <authorList>
            <person name="Swenson N.G."/>
            <person name="Wegrzyn J.L."/>
            <person name="Mcevoy S.L."/>
        </authorList>
    </citation>
    <scope>NUCLEOTIDE SEQUENCE</scope>
    <source>
        <strain evidence="2">NS2018</strain>
        <tissue evidence="2">Leaf</tissue>
    </source>
</reference>
<dbReference type="SMART" id="SM01162">
    <property type="entry name" value="DUF1771"/>
    <property type="match status" value="1"/>
</dbReference>
<dbReference type="Proteomes" id="UP001168877">
    <property type="component" value="Unassembled WGS sequence"/>
</dbReference>
<dbReference type="PANTHER" id="PTHR47872:SF3">
    <property type="entry name" value="NUCLEAR RNA EXPORT FACTOR SDE5 ISOFORM X1"/>
    <property type="match status" value="1"/>
</dbReference>
<keyword evidence="3" id="KW-1185">Reference proteome</keyword>
<name>A0AA39RVE3_ACESA</name>
<organism evidence="2 3">
    <name type="scientific">Acer saccharum</name>
    <name type="common">Sugar maple</name>
    <dbReference type="NCBI Taxonomy" id="4024"/>
    <lineage>
        <taxon>Eukaryota</taxon>
        <taxon>Viridiplantae</taxon>
        <taxon>Streptophyta</taxon>
        <taxon>Embryophyta</taxon>
        <taxon>Tracheophyta</taxon>
        <taxon>Spermatophyta</taxon>
        <taxon>Magnoliopsida</taxon>
        <taxon>eudicotyledons</taxon>
        <taxon>Gunneridae</taxon>
        <taxon>Pentapetalae</taxon>
        <taxon>rosids</taxon>
        <taxon>malvids</taxon>
        <taxon>Sapindales</taxon>
        <taxon>Sapindaceae</taxon>
        <taxon>Hippocastanoideae</taxon>
        <taxon>Acereae</taxon>
        <taxon>Acer</taxon>
    </lineage>
</organism>
<accession>A0AA39RVE3</accession>
<dbReference type="InterPro" id="IPR013899">
    <property type="entry name" value="DUF1771"/>
</dbReference>
<feature type="domain" description="DUF1771" evidence="1">
    <location>
        <begin position="362"/>
        <end position="427"/>
    </location>
</feature>
<dbReference type="Gene3D" id="3.30.1370.110">
    <property type="match status" value="1"/>
</dbReference>
<dbReference type="AlphaFoldDB" id="A0AA39RVE3"/>
<dbReference type="PANTHER" id="PTHR47872">
    <property type="entry name" value="NUCLEAR RNA EXPORT FACTOR SDE5-RELATED"/>
    <property type="match status" value="1"/>
</dbReference>